<evidence type="ECO:0000313" key="2">
    <source>
        <dbReference type="EMBL" id="KAF5895118.1"/>
    </source>
</evidence>
<dbReference type="Proteomes" id="UP000727407">
    <property type="component" value="Unassembled WGS sequence"/>
</dbReference>
<organism evidence="2 3">
    <name type="scientific">Clarias magur</name>
    <name type="common">Asian catfish</name>
    <name type="synonym">Macropteronotus magur</name>
    <dbReference type="NCBI Taxonomy" id="1594786"/>
    <lineage>
        <taxon>Eukaryota</taxon>
        <taxon>Metazoa</taxon>
        <taxon>Chordata</taxon>
        <taxon>Craniata</taxon>
        <taxon>Vertebrata</taxon>
        <taxon>Euteleostomi</taxon>
        <taxon>Actinopterygii</taxon>
        <taxon>Neopterygii</taxon>
        <taxon>Teleostei</taxon>
        <taxon>Ostariophysi</taxon>
        <taxon>Siluriformes</taxon>
        <taxon>Clariidae</taxon>
        <taxon>Clarias</taxon>
    </lineage>
</organism>
<reference evidence="2" key="1">
    <citation type="submission" date="2020-07" db="EMBL/GenBank/DDBJ databases">
        <title>Clarias magur genome sequencing, assembly and annotation.</title>
        <authorList>
            <person name="Kushwaha B."/>
            <person name="Kumar R."/>
            <person name="Das P."/>
            <person name="Joshi C.G."/>
            <person name="Kumar D."/>
            <person name="Nagpure N.S."/>
            <person name="Pandey M."/>
            <person name="Agarwal S."/>
            <person name="Srivastava S."/>
            <person name="Singh M."/>
            <person name="Sahoo L."/>
            <person name="Jayasankar P."/>
            <person name="Meher P.K."/>
            <person name="Koringa P.G."/>
            <person name="Iquebal M.A."/>
            <person name="Das S.P."/>
            <person name="Bit A."/>
            <person name="Patnaik S."/>
            <person name="Patel N."/>
            <person name="Shah T.M."/>
            <person name="Hinsu A."/>
            <person name="Jena J.K."/>
        </authorList>
    </citation>
    <scope>NUCLEOTIDE SEQUENCE</scope>
    <source>
        <strain evidence="2">CIFAMagur01</strain>
        <tissue evidence="2">Testis</tissue>
    </source>
</reference>
<dbReference type="Gene3D" id="2.60.40.10">
    <property type="entry name" value="Immunoglobulins"/>
    <property type="match status" value="1"/>
</dbReference>
<evidence type="ECO:0000313" key="3">
    <source>
        <dbReference type="Proteomes" id="UP000727407"/>
    </source>
</evidence>
<dbReference type="EMBL" id="QNUK01000339">
    <property type="protein sequence ID" value="KAF5895118.1"/>
    <property type="molecule type" value="Genomic_DNA"/>
</dbReference>
<sequence>MGVDGENVTGVLHGRVELQARYGLDPDVDEVQWNKYSAKNSTKKVIYLIKTNNTTCIAPCKNIDLQNMSLILFNLTQEDEGIYEEKTSFKNKTVKYFNITLSLQVLGPESPPRFSTTVSSTSHDFSAQECEIE</sequence>
<accession>A0A8J4TVI1</accession>
<dbReference type="InterPro" id="IPR013783">
    <property type="entry name" value="Ig-like_fold"/>
</dbReference>
<dbReference type="InterPro" id="IPR013106">
    <property type="entry name" value="Ig_V-set"/>
</dbReference>
<feature type="domain" description="Immunoglobulin V-set" evidence="1">
    <location>
        <begin position="7"/>
        <end position="105"/>
    </location>
</feature>
<feature type="non-terminal residue" evidence="2">
    <location>
        <position position="1"/>
    </location>
</feature>
<gene>
    <name evidence="2" type="primary">ift46</name>
    <name evidence="2" type="ORF">DAT39_015166</name>
</gene>
<dbReference type="AlphaFoldDB" id="A0A8J4TVI1"/>
<proteinExistence type="predicted"/>
<keyword evidence="3" id="KW-1185">Reference proteome</keyword>
<evidence type="ECO:0000259" key="1">
    <source>
        <dbReference type="Pfam" id="PF07686"/>
    </source>
</evidence>
<dbReference type="Pfam" id="PF07686">
    <property type="entry name" value="V-set"/>
    <property type="match status" value="1"/>
</dbReference>
<dbReference type="OrthoDB" id="6353782at2759"/>
<feature type="non-terminal residue" evidence="2">
    <location>
        <position position="133"/>
    </location>
</feature>
<comment type="caution">
    <text evidence="2">The sequence shown here is derived from an EMBL/GenBank/DDBJ whole genome shotgun (WGS) entry which is preliminary data.</text>
</comment>
<dbReference type="InterPro" id="IPR036179">
    <property type="entry name" value="Ig-like_dom_sf"/>
</dbReference>
<protein>
    <submittedName>
        <fullName evidence="2">Hepatocyte cell adhesion molecule-like</fullName>
    </submittedName>
</protein>
<dbReference type="SUPFAM" id="SSF48726">
    <property type="entry name" value="Immunoglobulin"/>
    <property type="match status" value="1"/>
</dbReference>
<name>A0A8J4TVI1_CLAMG</name>